<reference evidence="3" key="1">
    <citation type="submission" date="2007-06" db="EMBL/GenBank/DDBJ databases">
        <title>Complete sequence of Sinorhizobium medicae WSM419 plasmid pSMED02.</title>
        <authorList>
            <consortium name="US DOE Joint Genome Institute"/>
            <person name="Copeland A."/>
            <person name="Lucas S."/>
            <person name="Lapidus A."/>
            <person name="Barry K."/>
            <person name="Glavina del Rio T."/>
            <person name="Dalin E."/>
            <person name="Tice H."/>
            <person name="Pitluck S."/>
            <person name="Chain P."/>
            <person name="Malfatti S."/>
            <person name="Shin M."/>
            <person name="Vergez L."/>
            <person name="Schmutz J."/>
            <person name="Larimer F."/>
            <person name="Land M."/>
            <person name="Hauser L."/>
            <person name="Kyrpides N."/>
            <person name="Mikhailova N."/>
            <person name="Reeve W.G."/>
            <person name="Richardson P."/>
        </authorList>
    </citation>
    <scope>NUCLEOTIDE SEQUENCE [LARGE SCALE GENOMIC DNA]</scope>
    <source>
        <strain evidence="3">WSM419</strain>
        <plasmid evidence="3">Plasmid pSMED02</plasmid>
    </source>
</reference>
<dbReference type="Pfam" id="PF13391">
    <property type="entry name" value="HNH_2"/>
    <property type="match status" value="1"/>
</dbReference>
<sequence length="108" mass="12458">MRHYNGRCVVSNFAVAEVLEAAHIVPFSEDTQLRDDPRNGLLLRRDLHSLFDALMLSIHHKTGQLHVAPVLDNSPYSKLKGKVIRHFADRQLLKTHFQVFANKWSMEL</sequence>
<proteinExistence type="predicted"/>
<dbReference type="Proteomes" id="UP000001108">
    <property type="component" value="Plasmid pSMED02"/>
</dbReference>
<gene>
    <name evidence="2" type="ordered locus">Smed_5446</name>
</gene>
<keyword evidence="2" id="KW-0614">Plasmid</keyword>
<evidence type="ECO:0000313" key="3">
    <source>
        <dbReference type="Proteomes" id="UP000001108"/>
    </source>
</evidence>
<dbReference type="AlphaFoldDB" id="A6UKM8"/>
<reference evidence="2 3" key="2">
    <citation type="journal article" date="2010" name="Stand. Genomic Sci.">
        <title>Complete genome sequence of the Medicago microsymbiont Ensifer (Sinorhizobium) medicae strain WSM419.</title>
        <authorList>
            <person name="Reeve W."/>
            <person name="Chain P."/>
            <person name="O'Hara G."/>
            <person name="Ardley J."/>
            <person name="Nandesena K."/>
            <person name="Brau L."/>
            <person name="Tiwari R."/>
            <person name="Malfatti S."/>
            <person name="Kiss H."/>
            <person name="Lapidus A."/>
            <person name="Copeland A."/>
            <person name="Nolan M."/>
            <person name="Land M."/>
            <person name="Hauser L."/>
            <person name="Chang Y.J."/>
            <person name="Ivanova N."/>
            <person name="Mavromatis K."/>
            <person name="Markowitz V."/>
            <person name="Kyrpides N."/>
            <person name="Gollagher M."/>
            <person name="Yates R."/>
            <person name="Dilworth M."/>
            <person name="Howieson J."/>
        </authorList>
    </citation>
    <scope>NUCLEOTIDE SEQUENCE [LARGE SCALE GENOMIC DNA]</scope>
    <source>
        <strain evidence="2 3">WSM419</strain>
        <plasmid evidence="3">Plasmid pSMED02</plasmid>
    </source>
</reference>
<dbReference type="eggNOG" id="COG3440">
    <property type="taxonomic scope" value="Bacteria"/>
</dbReference>
<dbReference type="PATRIC" id="fig|366394.8.peg.1936"/>
<dbReference type="OrthoDB" id="529575at2"/>
<name>A6UKM8_SINMW</name>
<dbReference type="HOGENOM" id="CLU_2195185_0_0_5"/>
<accession>A6UKM8</accession>
<dbReference type="KEGG" id="smd:Smed_5446"/>
<geneLocation type="plasmid" evidence="2 3">
    <name>pSMED02</name>
</geneLocation>
<protein>
    <recommendedName>
        <fullName evidence="1">HNH nuclease domain-containing protein</fullName>
    </recommendedName>
</protein>
<organism evidence="2 3">
    <name type="scientific">Sinorhizobium medicae (strain WSM419)</name>
    <name type="common">Ensifer medicae</name>
    <dbReference type="NCBI Taxonomy" id="366394"/>
    <lineage>
        <taxon>Bacteria</taxon>
        <taxon>Pseudomonadati</taxon>
        <taxon>Pseudomonadota</taxon>
        <taxon>Alphaproteobacteria</taxon>
        <taxon>Hyphomicrobiales</taxon>
        <taxon>Rhizobiaceae</taxon>
        <taxon>Sinorhizobium/Ensifer group</taxon>
        <taxon>Sinorhizobium</taxon>
    </lineage>
</organism>
<evidence type="ECO:0000259" key="1">
    <source>
        <dbReference type="Pfam" id="PF13391"/>
    </source>
</evidence>
<dbReference type="InterPro" id="IPR003615">
    <property type="entry name" value="HNH_nuc"/>
</dbReference>
<feature type="domain" description="HNH nuclease" evidence="1">
    <location>
        <begin position="8"/>
        <end position="58"/>
    </location>
</feature>
<evidence type="ECO:0000313" key="2">
    <source>
        <dbReference type="EMBL" id="ABR64208.1"/>
    </source>
</evidence>
<dbReference type="EMBL" id="CP000740">
    <property type="protein sequence ID" value="ABR64208.1"/>
    <property type="molecule type" value="Genomic_DNA"/>
</dbReference>